<dbReference type="AlphaFoldDB" id="A0A5A7PPS5"/>
<evidence type="ECO:0000313" key="2">
    <source>
        <dbReference type="EMBL" id="GER34800.1"/>
    </source>
</evidence>
<feature type="compositionally biased region" description="Basic and acidic residues" evidence="1">
    <location>
        <begin position="1"/>
        <end position="10"/>
    </location>
</feature>
<keyword evidence="3" id="KW-1185">Reference proteome</keyword>
<dbReference type="Proteomes" id="UP000325081">
    <property type="component" value="Unassembled WGS sequence"/>
</dbReference>
<evidence type="ECO:0000256" key="1">
    <source>
        <dbReference type="SAM" id="MobiDB-lite"/>
    </source>
</evidence>
<feature type="compositionally biased region" description="Basic and acidic residues" evidence="1">
    <location>
        <begin position="58"/>
        <end position="79"/>
    </location>
</feature>
<accession>A0A5A7PPS5</accession>
<name>A0A5A7PPS5_STRAF</name>
<evidence type="ECO:0000313" key="3">
    <source>
        <dbReference type="Proteomes" id="UP000325081"/>
    </source>
</evidence>
<feature type="region of interest" description="Disordered" evidence="1">
    <location>
        <begin position="1"/>
        <end position="87"/>
    </location>
</feature>
<comment type="caution">
    <text evidence="2">The sequence shown here is derived from an EMBL/GenBank/DDBJ whole genome shotgun (WGS) entry which is preliminary data.</text>
</comment>
<sequence length="200" mass="21773">MRVKNRVMEKRRIRPPPPTRVRHLHQEPASRRAPLEGERTGIPPTNRLEPIRRIHQTQPEKRETGVRDKPGSRGDRRPGLADAGGGESIEIKAAKVRGSDRVEEGAPGRLSLGSAHARAVWIVRVVRNRPEGSDRAGCSCIVEGVDVPLMKDAGELVMRDGWQAAWLAGLALAVAATRIAEKTRVGGGNGFGTLLLVFLS</sequence>
<organism evidence="2 3">
    <name type="scientific">Striga asiatica</name>
    <name type="common">Asiatic witchweed</name>
    <name type="synonym">Buchnera asiatica</name>
    <dbReference type="NCBI Taxonomy" id="4170"/>
    <lineage>
        <taxon>Eukaryota</taxon>
        <taxon>Viridiplantae</taxon>
        <taxon>Streptophyta</taxon>
        <taxon>Embryophyta</taxon>
        <taxon>Tracheophyta</taxon>
        <taxon>Spermatophyta</taxon>
        <taxon>Magnoliopsida</taxon>
        <taxon>eudicotyledons</taxon>
        <taxon>Gunneridae</taxon>
        <taxon>Pentapetalae</taxon>
        <taxon>asterids</taxon>
        <taxon>lamiids</taxon>
        <taxon>Lamiales</taxon>
        <taxon>Orobanchaceae</taxon>
        <taxon>Buchnereae</taxon>
        <taxon>Striga</taxon>
    </lineage>
</organism>
<gene>
    <name evidence="2" type="ORF">STAS_11054</name>
</gene>
<reference evidence="3" key="1">
    <citation type="journal article" date="2019" name="Curr. Biol.">
        <title>Genome Sequence of Striga asiatica Provides Insight into the Evolution of Plant Parasitism.</title>
        <authorList>
            <person name="Yoshida S."/>
            <person name="Kim S."/>
            <person name="Wafula E.K."/>
            <person name="Tanskanen J."/>
            <person name="Kim Y.M."/>
            <person name="Honaas L."/>
            <person name="Yang Z."/>
            <person name="Spallek T."/>
            <person name="Conn C.E."/>
            <person name="Ichihashi Y."/>
            <person name="Cheong K."/>
            <person name="Cui S."/>
            <person name="Der J.P."/>
            <person name="Gundlach H."/>
            <person name="Jiao Y."/>
            <person name="Hori C."/>
            <person name="Ishida J.K."/>
            <person name="Kasahara H."/>
            <person name="Kiba T."/>
            <person name="Kim M.S."/>
            <person name="Koo N."/>
            <person name="Laohavisit A."/>
            <person name="Lee Y.H."/>
            <person name="Lumba S."/>
            <person name="McCourt P."/>
            <person name="Mortimer J.C."/>
            <person name="Mutuku J.M."/>
            <person name="Nomura T."/>
            <person name="Sasaki-Sekimoto Y."/>
            <person name="Seto Y."/>
            <person name="Wang Y."/>
            <person name="Wakatake T."/>
            <person name="Sakakibara H."/>
            <person name="Demura T."/>
            <person name="Yamaguchi S."/>
            <person name="Yoneyama K."/>
            <person name="Manabe R.I."/>
            <person name="Nelson D.C."/>
            <person name="Schulman A.H."/>
            <person name="Timko M.P."/>
            <person name="dePamphilis C.W."/>
            <person name="Choi D."/>
            <person name="Shirasu K."/>
        </authorList>
    </citation>
    <scope>NUCLEOTIDE SEQUENCE [LARGE SCALE GENOMIC DNA]</scope>
    <source>
        <strain evidence="3">cv. UVA1</strain>
    </source>
</reference>
<proteinExistence type="predicted"/>
<dbReference type="EMBL" id="BKCP01004960">
    <property type="protein sequence ID" value="GER34800.1"/>
    <property type="molecule type" value="Genomic_DNA"/>
</dbReference>
<feature type="compositionally biased region" description="Basic and acidic residues" evidence="1">
    <location>
        <begin position="24"/>
        <end position="39"/>
    </location>
</feature>
<protein>
    <submittedName>
        <fullName evidence="2">Zinc finger (C2H2 type) family protein</fullName>
    </submittedName>
</protein>